<dbReference type="InterPro" id="IPR017451">
    <property type="entry name" value="F-box-assoc_interact_dom"/>
</dbReference>
<name>A0A7J0EFH2_9ERIC</name>
<dbReference type="InterPro" id="IPR013187">
    <property type="entry name" value="F-box-assoc_dom_typ3"/>
</dbReference>
<sequence>MISEPKFAKKHLNFLSKDETIKPWKIMIQSPYDYLKSCSLHSIFHKPYGYAVDLDYPLKSLRWGVRIVGSCDGLVCISFFKDLTDIIYIWNPSTRESHILPSLGKVINLGISYGFGYDSSNDDYKVVRGTFVNGPREVKVYSLRTDSWRRIQDFPSTLINFHSMESGQLVNGSLNWAATNPSIHSWVIPSLDLGKETYREIPQPNYGKEFTRLSVRALRGRLCVVCDDVCTFADLWVMEEYGMKESWTKLVSIPTWRMHRSLLSSGPWWYLKDDGILLNFSGKFVLYDLVEHTFKHPLIYGLHQFHQAEIYLESLVSPYTFMKVPIDRKE</sequence>
<gene>
    <name evidence="2" type="ORF">Acr_03g0019850</name>
</gene>
<evidence type="ECO:0000313" key="2">
    <source>
        <dbReference type="EMBL" id="GFY85211.1"/>
    </source>
</evidence>
<dbReference type="PANTHER" id="PTHR31672">
    <property type="entry name" value="BNACNNG10540D PROTEIN"/>
    <property type="match status" value="1"/>
</dbReference>
<dbReference type="EMBL" id="BJWL01000003">
    <property type="protein sequence ID" value="GFY85211.1"/>
    <property type="molecule type" value="Genomic_DNA"/>
</dbReference>
<accession>A0A7J0EFH2</accession>
<dbReference type="InterPro" id="IPR050796">
    <property type="entry name" value="SCF_F-box_component"/>
</dbReference>
<dbReference type="SUPFAM" id="SSF50965">
    <property type="entry name" value="Galactose oxidase, central domain"/>
    <property type="match status" value="1"/>
</dbReference>
<dbReference type="PANTHER" id="PTHR31672:SF13">
    <property type="entry name" value="F-BOX PROTEIN CPR30-LIKE"/>
    <property type="match status" value="1"/>
</dbReference>
<feature type="domain" description="F-box associated beta-propeller type 3" evidence="1">
    <location>
        <begin position="52"/>
        <end position="254"/>
    </location>
</feature>
<dbReference type="NCBIfam" id="TIGR01640">
    <property type="entry name" value="F_box_assoc_1"/>
    <property type="match status" value="1"/>
</dbReference>
<dbReference type="InterPro" id="IPR011043">
    <property type="entry name" value="Gal_Oxase/kelch_b-propeller"/>
</dbReference>
<dbReference type="AlphaFoldDB" id="A0A7J0EFH2"/>
<reference evidence="2 3" key="1">
    <citation type="submission" date="2019-07" db="EMBL/GenBank/DDBJ databases">
        <title>De Novo Assembly of kiwifruit Actinidia rufa.</title>
        <authorList>
            <person name="Sugita-Konishi S."/>
            <person name="Sato K."/>
            <person name="Mori E."/>
            <person name="Abe Y."/>
            <person name="Kisaki G."/>
            <person name="Hamano K."/>
            <person name="Suezawa K."/>
            <person name="Otani M."/>
            <person name="Fukuda T."/>
            <person name="Manabe T."/>
            <person name="Gomi K."/>
            <person name="Tabuchi M."/>
            <person name="Akimitsu K."/>
            <person name="Kataoka I."/>
        </authorList>
    </citation>
    <scope>NUCLEOTIDE SEQUENCE [LARGE SCALE GENOMIC DNA]</scope>
    <source>
        <strain evidence="3">cv. Fuchu</strain>
    </source>
</reference>
<dbReference type="Proteomes" id="UP000585474">
    <property type="component" value="Unassembled WGS sequence"/>
</dbReference>
<evidence type="ECO:0000259" key="1">
    <source>
        <dbReference type="Pfam" id="PF08268"/>
    </source>
</evidence>
<comment type="caution">
    <text evidence="2">The sequence shown here is derived from an EMBL/GenBank/DDBJ whole genome shotgun (WGS) entry which is preliminary data.</text>
</comment>
<proteinExistence type="predicted"/>
<organism evidence="2 3">
    <name type="scientific">Actinidia rufa</name>
    <dbReference type="NCBI Taxonomy" id="165716"/>
    <lineage>
        <taxon>Eukaryota</taxon>
        <taxon>Viridiplantae</taxon>
        <taxon>Streptophyta</taxon>
        <taxon>Embryophyta</taxon>
        <taxon>Tracheophyta</taxon>
        <taxon>Spermatophyta</taxon>
        <taxon>Magnoliopsida</taxon>
        <taxon>eudicotyledons</taxon>
        <taxon>Gunneridae</taxon>
        <taxon>Pentapetalae</taxon>
        <taxon>asterids</taxon>
        <taxon>Ericales</taxon>
        <taxon>Actinidiaceae</taxon>
        <taxon>Actinidia</taxon>
    </lineage>
</organism>
<dbReference type="OrthoDB" id="591557at2759"/>
<evidence type="ECO:0000313" key="3">
    <source>
        <dbReference type="Proteomes" id="UP000585474"/>
    </source>
</evidence>
<keyword evidence="3" id="KW-1185">Reference proteome</keyword>
<dbReference type="Pfam" id="PF08268">
    <property type="entry name" value="FBA_3"/>
    <property type="match status" value="1"/>
</dbReference>
<protein>
    <recommendedName>
        <fullName evidence="1">F-box associated beta-propeller type 3 domain-containing protein</fullName>
    </recommendedName>
</protein>